<name>A0A6P1NJR3_9MICC</name>
<evidence type="ECO:0000313" key="2">
    <source>
        <dbReference type="EMBL" id="QHK20596.1"/>
    </source>
</evidence>
<dbReference type="InterPro" id="IPR050490">
    <property type="entry name" value="Bact_solute-bd_prot1"/>
</dbReference>
<dbReference type="InterPro" id="IPR006311">
    <property type="entry name" value="TAT_signal"/>
</dbReference>
<dbReference type="PANTHER" id="PTHR43649:SF12">
    <property type="entry name" value="DIACETYLCHITOBIOSE BINDING PROTEIN DASA"/>
    <property type="match status" value="1"/>
</dbReference>
<gene>
    <name evidence="2" type="ORF">GU243_13605</name>
</gene>
<dbReference type="Proteomes" id="UP000464186">
    <property type="component" value="Chromosome"/>
</dbReference>
<proteinExistence type="predicted"/>
<keyword evidence="1" id="KW-0732">Signal</keyword>
<dbReference type="SUPFAM" id="SSF53850">
    <property type="entry name" value="Periplasmic binding protein-like II"/>
    <property type="match status" value="1"/>
</dbReference>
<accession>A0A6P1NJR3</accession>
<feature type="signal peptide" evidence="1">
    <location>
        <begin position="1"/>
        <end position="21"/>
    </location>
</feature>
<dbReference type="InterPro" id="IPR006059">
    <property type="entry name" value="SBP"/>
</dbReference>
<dbReference type="CDD" id="cd14748">
    <property type="entry name" value="PBP2_UgpB"/>
    <property type="match status" value="1"/>
</dbReference>
<dbReference type="EMBL" id="CP047898">
    <property type="protein sequence ID" value="QHK20596.1"/>
    <property type="molecule type" value="Genomic_DNA"/>
</dbReference>
<protein>
    <submittedName>
        <fullName evidence="2">Extracellular solute-binding protein</fullName>
    </submittedName>
</protein>
<dbReference type="PANTHER" id="PTHR43649">
    <property type="entry name" value="ARABINOSE-BINDING PROTEIN-RELATED"/>
    <property type="match status" value="1"/>
</dbReference>
<evidence type="ECO:0000256" key="1">
    <source>
        <dbReference type="SAM" id="SignalP"/>
    </source>
</evidence>
<sequence>MTLTRRSFLSAVGISSVALSAAACSGPTAGSGPATVASGKLSGQVSLLTPIFEGAAGKALLEQKLIPAFQKTHPDVTFKVDYVNYSALNEKLTTGLAGGTVADVLMLGVGWIPPFAAKGVLAELPAEFADDQGFNPRVLDPSRHEGKLYALPAVLDTRFVAYRKDIFEEAGISAPPKDWEELRGIAKELTRSSGGRISRAGIDAFSIDLRQGWEYAVFANGGKLFDETGRKVLFNQREGVEALEFLAGLIKDGSTAFDFRSEAGKPLQLQTGNAAMALVNNAHFMTIQQQSPELIKEGKIGTFLLKNTTEAMFQGGTLASVSARSKNPDAAQTFVRYLASPEVILPTCEQRGSVPAISALASSDYVKNNDFVRFAVDNLDKSVSEGGTPAWMEIRDTIKAAVEEALTGKSTPQEALDRLADTATAAIGRLQ</sequence>
<dbReference type="PROSITE" id="PS51257">
    <property type="entry name" value="PROKAR_LIPOPROTEIN"/>
    <property type="match status" value="1"/>
</dbReference>
<dbReference type="Pfam" id="PF01547">
    <property type="entry name" value="SBP_bac_1"/>
    <property type="match status" value="1"/>
</dbReference>
<dbReference type="AlphaFoldDB" id="A0A6P1NJR3"/>
<feature type="chain" id="PRO_5038797917" evidence="1">
    <location>
        <begin position="22"/>
        <end position="431"/>
    </location>
</feature>
<dbReference type="PROSITE" id="PS51318">
    <property type="entry name" value="TAT"/>
    <property type="match status" value="1"/>
</dbReference>
<dbReference type="Gene3D" id="3.40.190.10">
    <property type="entry name" value="Periplasmic binding protein-like II"/>
    <property type="match status" value="2"/>
</dbReference>
<evidence type="ECO:0000313" key="3">
    <source>
        <dbReference type="Proteomes" id="UP000464186"/>
    </source>
</evidence>
<keyword evidence="3" id="KW-1185">Reference proteome</keyword>
<organism evidence="2 3">
    <name type="scientific">Pseudarthrobacter psychrotolerans</name>
    <dbReference type="NCBI Taxonomy" id="2697569"/>
    <lineage>
        <taxon>Bacteria</taxon>
        <taxon>Bacillati</taxon>
        <taxon>Actinomycetota</taxon>
        <taxon>Actinomycetes</taxon>
        <taxon>Micrococcales</taxon>
        <taxon>Micrococcaceae</taxon>
        <taxon>Pseudarthrobacter</taxon>
    </lineage>
</organism>
<reference evidence="2 3" key="1">
    <citation type="submission" date="2020-01" db="EMBL/GenBank/DDBJ databases">
        <title>Pseudarthrobacter psychrotolerans sp. nov., isolated from antarctic soil.</title>
        <authorList>
            <person name="Shin Y."/>
            <person name="Park W."/>
        </authorList>
    </citation>
    <scope>NUCLEOTIDE SEQUENCE [LARGE SCALE GENOMIC DNA]</scope>
    <source>
        <strain evidence="2 3">YJ56</strain>
    </source>
</reference>
<dbReference type="KEGG" id="psey:GU243_13605"/>